<evidence type="ECO:0000313" key="2">
    <source>
        <dbReference type="EMBL" id="MBF4553001.1"/>
    </source>
</evidence>
<comment type="caution">
    <text evidence="2">The sequence shown here is derived from an EMBL/GenBank/DDBJ whole genome shotgun (WGS) entry which is preliminary data.</text>
</comment>
<protein>
    <recommendedName>
        <fullName evidence="4">Acyl-CoA carboxylase subunit epsilon</fullName>
    </recommendedName>
</protein>
<name>A0ABR9ZIU3_9CORY</name>
<reference evidence="2 3" key="1">
    <citation type="submission" date="2020-10" db="EMBL/GenBank/DDBJ databases">
        <title>Novel species in genus Corynebacterium.</title>
        <authorList>
            <person name="Zhang G."/>
        </authorList>
    </citation>
    <scope>NUCLEOTIDE SEQUENCE [LARGE SCALE GENOMIC DNA]</scope>
    <source>
        <strain evidence="2 3">DSM 45110</strain>
    </source>
</reference>
<feature type="compositionally biased region" description="Polar residues" evidence="1">
    <location>
        <begin position="1"/>
        <end position="28"/>
    </location>
</feature>
<gene>
    <name evidence="2" type="ORF">IRY30_02745</name>
</gene>
<feature type="region of interest" description="Disordered" evidence="1">
    <location>
        <begin position="56"/>
        <end position="94"/>
    </location>
</feature>
<dbReference type="EMBL" id="JADKMY010000001">
    <property type="protein sequence ID" value="MBF4553001.1"/>
    <property type="molecule type" value="Genomic_DNA"/>
</dbReference>
<accession>A0ABR9ZIU3</accession>
<keyword evidence="3" id="KW-1185">Reference proteome</keyword>
<proteinExistence type="predicted"/>
<dbReference type="Proteomes" id="UP000635902">
    <property type="component" value="Unassembled WGS sequence"/>
</dbReference>
<evidence type="ECO:0008006" key="4">
    <source>
        <dbReference type="Google" id="ProtNLM"/>
    </source>
</evidence>
<evidence type="ECO:0000313" key="3">
    <source>
        <dbReference type="Proteomes" id="UP000635902"/>
    </source>
</evidence>
<evidence type="ECO:0000256" key="1">
    <source>
        <dbReference type="SAM" id="MobiDB-lite"/>
    </source>
</evidence>
<sequence length="94" mass="10240">MSNQNPENHNPAEQNSAEQNPESTQPVSSHVEIIKGNLSPTQRRAVEQLVGGLAESVEREKNVKPHPRGHYGTPGKPRAINTSNPAGFRTARLP</sequence>
<feature type="region of interest" description="Disordered" evidence="1">
    <location>
        <begin position="1"/>
        <end position="40"/>
    </location>
</feature>
<organism evidence="2 3">
    <name type="scientific">Corynebacterium suicordis DSM 45110</name>
    <dbReference type="NCBI Taxonomy" id="1121369"/>
    <lineage>
        <taxon>Bacteria</taxon>
        <taxon>Bacillati</taxon>
        <taxon>Actinomycetota</taxon>
        <taxon>Actinomycetes</taxon>
        <taxon>Mycobacteriales</taxon>
        <taxon>Corynebacteriaceae</taxon>
        <taxon>Corynebacterium</taxon>
    </lineage>
</organism>
<dbReference type="RefSeq" id="WP_194555860.1">
    <property type="nucleotide sequence ID" value="NZ_JADKMY010000001.1"/>
</dbReference>